<feature type="compositionally biased region" description="Basic and acidic residues" evidence="1">
    <location>
        <begin position="82"/>
        <end position="109"/>
    </location>
</feature>
<dbReference type="RefSeq" id="WP_236999704.1">
    <property type="nucleotide sequence ID" value="NZ_JAKKOR010000014.1"/>
</dbReference>
<evidence type="ECO:0000313" key="4">
    <source>
        <dbReference type="Proteomes" id="UP001200110"/>
    </source>
</evidence>
<accession>A0ABS9IY53</accession>
<keyword evidence="4" id="KW-1185">Reference proteome</keyword>
<feature type="region of interest" description="Disordered" evidence="1">
    <location>
        <begin position="75"/>
        <end position="132"/>
    </location>
</feature>
<proteinExistence type="predicted"/>
<keyword evidence="2" id="KW-0472">Membrane</keyword>
<sequence length="132" mass="14081">MTIVLGVVILVAAVILVTVGVLNNNGGTHVLTTDSFSVFGYHVSGSTGTLFLYGVALGAIAMFGLALILAGARRTARRGRRARQDLDRSEQRATSLGHDRDDLIVRHAGEATPHSAPAGRWHLRKRPHHSPG</sequence>
<evidence type="ECO:0000256" key="2">
    <source>
        <dbReference type="SAM" id="Phobius"/>
    </source>
</evidence>
<dbReference type="EMBL" id="JAKKOR010000014">
    <property type="protein sequence ID" value="MCF8590509.1"/>
    <property type="molecule type" value="Genomic_DNA"/>
</dbReference>
<reference evidence="3 4" key="1">
    <citation type="submission" date="2022-01" db="EMBL/GenBank/DDBJ databases">
        <authorList>
            <person name="Huang Y."/>
        </authorList>
    </citation>
    <scope>NUCLEOTIDE SEQUENCE [LARGE SCALE GENOMIC DNA]</scope>
    <source>
        <strain evidence="3 4">HY366</strain>
    </source>
</reference>
<dbReference type="Proteomes" id="UP001200110">
    <property type="component" value="Unassembled WGS sequence"/>
</dbReference>
<feature type="compositionally biased region" description="Basic residues" evidence="1">
    <location>
        <begin position="121"/>
        <end position="132"/>
    </location>
</feature>
<organism evidence="3 4">
    <name type="scientific">Gordonia liuliyuniae</name>
    <dbReference type="NCBI Taxonomy" id="2911517"/>
    <lineage>
        <taxon>Bacteria</taxon>
        <taxon>Bacillati</taxon>
        <taxon>Actinomycetota</taxon>
        <taxon>Actinomycetes</taxon>
        <taxon>Mycobacteriales</taxon>
        <taxon>Gordoniaceae</taxon>
        <taxon>Gordonia</taxon>
    </lineage>
</organism>
<keyword evidence="2" id="KW-1133">Transmembrane helix</keyword>
<comment type="caution">
    <text evidence="3">The sequence shown here is derived from an EMBL/GenBank/DDBJ whole genome shotgun (WGS) entry which is preliminary data.</text>
</comment>
<evidence type="ECO:0000313" key="3">
    <source>
        <dbReference type="EMBL" id="MCF8590509.1"/>
    </source>
</evidence>
<evidence type="ECO:0008006" key="5">
    <source>
        <dbReference type="Google" id="ProtNLM"/>
    </source>
</evidence>
<gene>
    <name evidence="3" type="ORF">L5G33_18795</name>
</gene>
<feature type="transmembrane region" description="Helical" evidence="2">
    <location>
        <begin position="50"/>
        <end position="72"/>
    </location>
</feature>
<protein>
    <recommendedName>
        <fullName evidence="5">Lipopolysaccharide assembly protein A domain-containing protein</fullName>
    </recommendedName>
</protein>
<name>A0ABS9IY53_9ACTN</name>
<keyword evidence="2" id="KW-0812">Transmembrane</keyword>
<evidence type="ECO:0000256" key="1">
    <source>
        <dbReference type="SAM" id="MobiDB-lite"/>
    </source>
</evidence>